<dbReference type="PROSITE" id="PS01033">
    <property type="entry name" value="GLOBIN"/>
    <property type="match status" value="1"/>
</dbReference>
<dbReference type="PRINTS" id="PR00188">
    <property type="entry name" value="PLANTGLOBIN"/>
</dbReference>
<dbReference type="RefSeq" id="XP_013384345.1">
    <property type="nucleotide sequence ID" value="XM_013528891.2"/>
</dbReference>
<dbReference type="KEGG" id="lak:106154522"/>
<reference evidence="11 12" key="1">
    <citation type="submission" date="2023-09" db="UniProtKB">
        <authorList>
            <consortium name="RefSeq"/>
        </authorList>
    </citation>
    <scope>IDENTIFICATION</scope>
    <source>
        <tissue evidence="10 11">Gonads</tissue>
    </source>
</reference>
<dbReference type="RefSeq" id="XP_013384339.1">
    <property type="nucleotide sequence ID" value="XM_013528885.1"/>
</dbReference>
<keyword evidence="2 6" id="KW-0349">Heme</keyword>
<keyword evidence="1 6" id="KW-0813">Transport</keyword>
<dbReference type="InterPro" id="IPR012292">
    <property type="entry name" value="Globin/Proto"/>
</dbReference>
<evidence type="ECO:0000256" key="2">
    <source>
        <dbReference type="ARBA" id="ARBA00022617"/>
    </source>
</evidence>
<dbReference type="RefSeq" id="XP_013384340.1">
    <property type="nucleotide sequence ID" value="XM_013528886.2"/>
</dbReference>
<feature type="domain" description="Globin" evidence="8">
    <location>
        <begin position="84"/>
        <end position="232"/>
    </location>
</feature>
<dbReference type="PANTHER" id="PTHR46458:SF1">
    <property type="entry name" value="GEO09476P1"/>
    <property type="match status" value="1"/>
</dbReference>
<evidence type="ECO:0000256" key="1">
    <source>
        <dbReference type="ARBA" id="ARBA00022448"/>
    </source>
</evidence>
<evidence type="ECO:0000256" key="6">
    <source>
        <dbReference type="RuleBase" id="RU000356"/>
    </source>
</evidence>
<keyword evidence="4" id="KW-0479">Metal-binding</keyword>
<dbReference type="InterPro" id="IPR050532">
    <property type="entry name" value="Globin-like_OT"/>
</dbReference>
<dbReference type="RefSeq" id="XP_013384346.1">
    <property type="nucleotide sequence ID" value="XM_013528892.2"/>
</dbReference>
<dbReference type="SUPFAM" id="SSF46458">
    <property type="entry name" value="Globin-like"/>
    <property type="match status" value="1"/>
</dbReference>
<dbReference type="GO" id="GO:0005344">
    <property type="term" value="F:oxygen carrier activity"/>
    <property type="evidence" value="ECO:0007669"/>
    <property type="project" value="UniProtKB-KW"/>
</dbReference>
<dbReference type="PANTHER" id="PTHR46458">
    <property type="entry name" value="BLR2807 PROTEIN"/>
    <property type="match status" value="1"/>
</dbReference>
<evidence type="ECO:0000313" key="14">
    <source>
        <dbReference type="RefSeq" id="XP_013384345.1"/>
    </source>
</evidence>
<keyword evidence="9" id="KW-1185">Reference proteome</keyword>
<feature type="compositionally biased region" description="Basic residues" evidence="7">
    <location>
        <begin position="1"/>
        <end position="12"/>
    </location>
</feature>
<evidence type="ECO:0000313" key="12">
    <source>
        <dbReference type="RefSeq" id="XP_013384341.1"/>
    </source>
</evidence>
<evidence type="ECO:0000256" key="3">
    <source>
        <dbReference type="ARBA" id="ARBA00022621"/>
    </source>
</evidence>
<evidence type="ECO:0000313" key="15">
    <source>
        <dbReference type="RefSeq" id="XP_013384346.1"/>
    </source>
</evidence>
<dbReference type="AlphaFoldDB" id="A0A1S3HH40"/>
<dbReference type="Pfam" id="PF00042">
    <property type="entry name" value="Globin"/>
    <property type="match status" value="1"/>
</dbReference>
<evidence type="ECO:0000313" key="10">
    <source>
        <dbReference type="RefSeq" id="XP_013384339.1"/>
    </source>
</evidence>
<evidence type="ECO:0000313" key="9">
    <source>
        <dbReference type="Proteomes" id="UP000085678"/>
    </source>
</evidence>
<feature type="region of interest" description="Disordered" evidence="7">
    <location>
        <begin position="1"/>
        <end position="81"/>
    </location>
</feature>
<dbReference type="OMA" id="QTWNILR"/>
<name>A0A1S3HH40_LINAN</name>
<evidence type="ECO:0000259" key="8">
    <source>
        <dbReference type="PROSITE" id="PS01033"/>
    </source>
</evidence>
<dbReference type="OrthoDB" id="436496at2759"/>
<comment type="similarity">
    <text evidence="6">Belongs to the globin family.</text>
</comment>
<accession>A0A1S3HH40</accession>
<dbReference type="SMR" id="A0A1S3HH40"/>
<protein>
    <submittedName>
        <fullName evidence="10 11">Non-symbiotic hemoglobin</fullName>
    </submittedName>
</protein>
<keyword evidence="3 6" id="KW-0561">Oxygen transport</keyword>
<dbReference type="GO" id="GO:0019825">
    <property type="term" value="F:oxygen binding"/>
    <property type="evidence" value="ECO:0007669"/>
    <property type="project" value="InterPro"/>
</dbReference>
<dbReference type="RefSeq" id="XP_013384341.1">
    <property type="nucleotide sequence ID" value="XM_013528887.2"/>
</dbReference>
<proteinExistence type="inferred from homology"/>
<dbReference type="GeneID" id="106154522"/>
<keyword evidence="5" id="KW-0408">Iron</keyword>
<evidence type="ECO:0000256" key="5">
    <source>
        <dbReference type="ARBA" id="ARBA00023004"/>
    </source>
</evidence>
<gene>
    <name evidence="10 11 12 13 14 15" type="primary">LOC106154522</name>
</gene>
<dbReference type="RefSeq" id="XP_013384344.1">
    <property type="nucleotide sequence ID" value="XM_013528890.2"/>
</dbReference>
<dbReference type="Gene3D" id="1.10.490.10">
    <property type="entry name" value="Globins"/>
    <property type="match status" value="1"/>
</dbReference>
<dbReference type="Proteomes" id="UP000085678">
    <property type="component" value="Unplaced"/>
</dbReference>
<evidence type="ECO:0000313" key="11">
    <source>
        <dbReference type="RefSeq" id="XP_013384340.1"/>
    </source>
</evidence>
<organism evidence="13">
    <name type="scientific">Lingula anatina</name>
    <name type="common">Brachiopod</name>
    <name type="synonym">Lingula unguis</name>
    <dbReference type="NCBI Taxonomy" id="7574"/>
    <lineage>
        <taxon>Eukaryota</taxon>
        <taxon>Metazoa</taxon>
        <taxon>Spiralia</taxon>
        <taxon>Lophotrochozoa</taxon>
        <taxon>Brachiopoda</taxon>
        <taxon>Linguliformea</taxon>
        <taxon>Lingulata</taxon>
        <taxon>Lingulida</taxon>
        <taxon>Linguloidea</taxon>
        <taxon>Lingulidae</taxon>
        <taxon>Lingula</taxon>
    </lineage>
</organism>
<evidence type="ECO:0000313" key="13">
    <source>
        <dbReference type="RefSeq" id="XP_013384344.1"/>
    </source>
</evidence>
<dbReference type="GO" id="GO:0046872">
    <property type="term" value="F:metal ion binding"/>
    <property type="evidence" value="ECO:0007669"/>
    <property type="project" value="UniProtKB-KW"/>
</dbReference>
<sequence length="237" mass="27242">MGSHISKGKFSKKPVNGPKCTEPVTASTSEGQANGHAHKYVQTEDAELPTKSDDADIQETSTGSTETQKHLNPKNRPSEADVPFVNEDQKKIIVKTWNIIKEDIAKVGVITFTKLFETHPDVKEAFLHLKDMSQEELEYSDILKRHTLRVMQSVDKAVSRIHKPVMIHNVFLELGERHIDYHAEPRIVDLMVVQFIEALHSRLPAEHWNEETEQAWQQFLEYTMFFLKVPILCMRKT</sequence>
<dbReference type="GO" id="GO:0020037">
    <property type="term" value="F:heme binding"/>
    <property type="evidence" value="ECO:0007669"/>
    <property type="project" value="InterPro"/>
</dbReference>
<evidence type="ECO:0000256" key="7">
    <source>
        <dbReference type="SAM" id="MobiDB-lite"/>
    </source>
</evidence>
<dbReference type="InterPro" id="IPR009050">
    <property type="entry name" value="Globin-like_sf"/>
</dbReference>
<dbReference type="InterPro" id="IPR000971">
    <property type="entry name" value="Globin"/>
</dbReference>
<dbReference type="STRING" id="7574.A0A1S3HH40"/>
<evidence type="ECO:0000256" key="4">
    <source>
        <dbReference type="ARBA" id="ARBA00022723"/>
    </source>
</evidence>